<keyword evidence="2" id="KW-1185">Reference proteome</keyword>
<dbReference type="EMBL" id="JAENRR010000024">
    <property type="protein sequence ID" value="MBK3517939.1"/>
    <property type="molecule type" value="Genomic_DNA"/>
</dbReference>
<dbReference type="PANTHER" id="PTHR21015">
    <property type="entry name" value="UDP-N-ACETYLGLUCOSAMINE--N-ACETYLMURAMYL-(PENTAPEPTIDE) PYROPHOSPHORYL-UNDECAPRENOL N-ACETYLGLUCOSAMINE TRANSFERASE 1"/>
    <property type="match status" value="1"/>
</dbReference>
<dbReference type="Pfam" id="PF13528">
    <property type="entry name" value="Glyco_trans_1_3"/>
    <property type="match status" value="1"/>
</dbReference>
<dbReference type="SUPFAM" id="SSF53756">
    <property type="entry name" value="UDP-Glycosyltransferase/glycogen phosphorylase"/>
    <property type="match status" value="1"/>
</dbReference>
<proteinExistence type="predicted"/>
<evidence type="ECO:0008006" key="3">
    <source>
        <dbReference type="Google" id="ProtNLM"/>
    </source>
</evidence>
<dbReference type="RefSeq" id="WP_200465169.1">
    <property type="nucleotide sequence ID" value="NZ_JAENRR010000024.1"/>
</dbReference>
<evidence type="ECO:0000313" key="1">
    <source>
        <dbReference type="EMBL" id="MBK3517939.1"/>
    </source>
</evidence>
<organism evidence="1 2">
    <name type="scientific">Carboxylicivirga marina</name>
    <dbReference type="NCBI Taxonomy" id="2800988"/>
    <lineage>
        <taxon>Bacteria</taxon>
        <taxon>Pseudomonadati</taxon>
        <taxon>Bacteroidota</taxon>
        <taxon>Bacteroidia</taxon>
        <taxon>Marinilabiliales</taxon>
        <taxon>Marinilabiliaceae</taxon>
        <taxon>Carboxylicivirga</taxon>
    </lineage>
</organism>
<gene>
    <name evidence="1" type="ORF">JIV24_11400</name>
</gene>
<accession>A0ABS1HLB7</accession>
<reference evidence="1 2" key="1">
    <citation type="submission" date="2021-01" db="EMBL/GenBank/DDBJ databases">
        <title>Carboxyliciviraga sp.nov., isolated from coastal sediments.</title>
        <authorList>
            <person name="Lu D."/>
            <person name="Zhang T."/>
        </authorList>
    </citation>
    <scope>NUCLEOTIDE SEQUENCE [LARGE SCALE GENOMIC DNA]</scope>
    <source>
        <strain evidence="1 2">N1Y132</strain>
    </source>
</reference>
<evidence type="ECO:0000313" key="2">
    <source>
        <dbReference type="Proteomes" id="UP000605676"/>
    </source>
</evidence>
<dbReference type="PANTHER" id="PTHR21015:SF22">
    <property type="entry name" value="GLYCOSYLTRANSFERASE"/>
    <property type="match status" value="1"/>
</dbReference>
<sequence length="360" mass="41019">MSEATAHRRILVSPLNWGLGHATRLVPIVDALLKQGHYVILAGESPSIDILKDTFPKLDTCNLPGFNVRLSKSSHQWFRLLLQTNKLLKASREEHKKLQSLIRKHQINLVISDNRYGLYHPTTASVIITHQTQPYLGRLWAPLRPLSNWISRILINRFDECWIPDTQSKNNLTGTLSRTIHQNTRFIGICSRLSINSPDTNIKGADVLVMLSGPEPQRTQLEDIIITQFEDSNTKVTILSGQPNKESKQIGNITILPHCEANVQLKLIKHSKHIVCRSGYSTLMDLFFCQKHALLVPTPGQFEQEYLAKRASEHHNFQHISQSNLKKTPLFQLFPNFNKTSISRQQTFRLPQLPADKVNS</sequence>
<dbReference type="Proteomes" id="UP000605676">
    <property type="component" value="Unassembled WGS sequence"/>
</dbReference>
<protein>
    <recommendedName>
        <fullName evidence="3">Glycosyl transferase family 28 C-terminal domain-containing protein</fullName>
    </recommendedName>
</protein>
<name>A0ABS1HLB7_9BACT</name>
<comment type="caution">
    <text evidence="1">The sequence shown here is derived from an EMBL/GenBank/DDBJ whole genome shotgun (WGS) entry which is preliminary data.</text>
</comment>
<dbReference type="Gene3D" id="3.40.50.2000">
    <property type="entry name" value="Glycogen Phosphorylase B"/>
    <property type="match status" value="1"/>
</dbReference>